<evidence type="ECO:0000256" key="2">
    <source>
        <dbReference type="ARBA" id="ARBA00010735"/>
    </source>
</evidence>
<keyword evidence="10" id="KW-1185">Reference proteome</keyword>
<dbReference type="eggNOG" id="COG1296">
    <property type="taxonomic scope" value="Bacteria"/>
</dbReference>
<keyword evidence="3" id="KW-0813">Transport</keyword>
<comment type="subcellular location">
    <subcellularLocation>
        <location evidence="1">Cell membrane</location>
        <topology evidence="1">Multi-pass membrane protein</topology>
    </subcellularLocation>
</comment>
<dbReference type="KEGG" id="das:Daes_0280"/>
<dbReference type="PANTHER" id="PTHR34979:SF1">
    <property type="entry name" value="INNER MEMBRANE PROTEIN YGAZ"/>
    <property type="match status" value="1"/>
</dbReference>
<evidence type="ECO:0000256" key="5">
    <source>
        <dbReference type="ARBA" id="ARBA00022692"/>
    </source>
</evidence>
<evidence type="ECO:0000256" key="4">
    <source>
        <dbReference type="ARBA" id="ARBA00022475"/>
    </source>
</evidence>
<dbReference type="Proteomes" id="UP000002191">
    <property type="component" value="Chromosome"/>
</dbReference>
<dbReference type="HOGENOM" id="CLU_065777_1_1_7"/>
<dbReference type="EMBL" id="CP002431">
    <property type="protein sequence ID" value="ADU61307.1"/>
    <property type="molecule type" value="Genomic_DNA"/>
</dbReference>
<feature type="transmembrane region" description="Helical" evidence="8">
    <location>
        <begin position="132"/>
        <end position="156"/>
    </location>
</feature>
<evidence type="ECO:0000256" key="6">
    <source>
        <dbReference type="ARBA" id="ARBA00022989"/>
    </source>
</evidence>
<keyword evidence="4" id="KW-1003">Cell membrane</keyword>
<organism evidence="9 10">
    <name type="scientific">Pseudodesulfovibrio aespoeensis (strain ATCC 700646 / DSM 10631 / Aspo-2)</name>
    <name type="common">Desulfovibrio aespoeensis</name>
    <dbReference type="NCBI Taxonomy" id="643562"/>
    <lineage>
        <taxon>Bacteria</taxon>
        <taxon>Pseudomonadati</taxon>
        <taxon>Thermodesulfobacteriota</taxon>
        <taxon>Desulfovibrionia</taxon>
        <taxon>Desulfovibrionales</taxon>
        <taxon>Desulfovibrionaceae</taxon>
    </lineage>
</organism>
<dbReference type="GO" id="GO:0005886">
    <property type="term" value="C:plasma membrane"/>
    <property type="evidence" value="ECO:0007669"/>
    <property type="project" value="UniProtKB-SubCell"/>
</dbReference>
<dbReference type="AlphaFoldDB" id="E6VVV5"/>
<evidence type="ECO:0000256" key="3">
    <source>
        <dbReference type="ARBA" id="ARBA00022448"/>
    </source>
</evidence>
<evidence type="ECO:0000313" key="10">
    <source>
        <dbReference type="Proteomes" id="UP000002191"/>
    </source>
</evidence>
<dbReference type="Pfam" id="PF03591">
    <property type="entry name" value="AzlC"/>
    <property type="match status" value="1"/>
</dbReference>
<evidence type="ECO:0000256" key="1">
    <source>
        <dbReference type="ARBA" id="ARBA00004651"/>
    </source>
</evidence>
<feature type="transmembrane region" description="Helical" evidence="8">
    <location>
        <begin position="15"/>
        <end position="34"/>
    </location>
</feature>
<keyword evidence="7 8" id="KW-0472">Membrane</keyword>
<comment type="similarity">
    <text evidence="2">Belongs to the AzlC family.</text>
</comment>
<keyword evidence="5 8" id="KW-0812">Transmembrane</keyword>
<dbReference type="OrthoDB" id="9803444at2"/>
<sequence>MTPTQNSALRGARDVSPLLLGVIPFGLICGAACVGAGMPEWGAMGLSLIVFAGASQLATIQLMADQASVAVVILTGLVVNLRMLMYSASIAPHLTATPALARSAGAYLLTDQAYAVSITRFAAPDGAPSSRFAYYVGAGLVMWTGFNACTALGAYLGALIPAGWSLDFSIPLTFIALVIPAVRDRPALIAAIAAGATACLAARLPFNLGLILASATGIAAGYLAERRRDRASVKQEAHP</sequence>
<evidence type="ECO:0000256" key="7">
    <source>
        <dbReference type="ARBA" id="ARBA00023136"/>
    </source>
</evidence>
<proteinExistence type="inferred from homology"/>
<evidence type="ECO:0000313" key="9">
    <source>
        <dbReference type="EMBL" id="ADU61307.1"/>
    </source>
</evidence>
<keyword evidence="6 8" id="KW-1133">Transmembrane helix</keyword>
<dbReference type="PANTHER" id="PTHR34979">
    <property type="entry name" value="INNER MEMBRANE PROTEIN YGAZ"/>
    <property type="match status" value="1"/>
</dbReference>
<name>E6VVV5_PSEA9</name>
<feature type="transmembrane region" description="Helical" evidence="8">
    <location>
        <begin position="66"/>
        <end position="85"/>
    </location>
</feature>
<accession>E6VVV5</accession>
<reference evidence="9 10" key="2">
    <citation type="journal article" date="2014" name="Genome Announc.">
        <title>Complete Genome Sequence of the Subsurface, Mesophilic Sulfate-Reducing Bacterium Desulfovibrio aespoeensis Aspo-2.</title>
        <authorList>
            <person name="Pedersen K."/>
            <person name="Bengtsson A."/>
            <person name="Edlund J."/>
            <person name="Rabe L."/>
            <person name="Hazen T."/>
            <person name="Chakraborty R."/>
            <person name="Goodwin L."/>
            <person name="Shapiro N."/>
        </authorList>
    </citation>
    <scope>NUCLEOTIDE SEQUENCE [LARGE SCALE GENOMIC DNA]</scope>
    <source>
        <strain evidence="10">ATCC 700646 / DSM 10631 / Aspo-2</strain>
    </source>
</reference>
<reference evidence="10" key="1">
    <citation type="submission" date="2010-12" db="EMBL/GenBank/DDBJ databases">
        <title>Complete sequence of Desulfovibrio aespoeensis Aspo-2.</title>
        <authorList>
            <consortium name="US DOE Joint Genome Institute"/>
            <person name="Lucas S."/>
            <person name="Copeland A."/>
            <person name="Lapidus A."/>
            <person name="Cheng J.-F."/>
            <person name="Goodwin L."/>
            <person name="Pitluck S."/>
            <person name="Chertkov O."/>
            <person name="Misra M."/>
            <person name="Detter J.C."/>
            <person name="Han C."/>
            <person name="Tapia R."/>
            <person name="Land M."/>
            <person name="Hauser L."/>
            <person name="Kyrpides N."/>
            <person name="Ivanova N."/>
            <person name="Ovchinnikova G."/>
            <person name="Pedersen K."/>
            <person name="Jagevall S."/>
            <person name="Hazen T."/>
            <person name="Woyke T."/>
        </authorList>
    </citation>
    <scope>NUCLEOTIDE SEQUENCE [LARGE SCALE GENOMIC DNA]</scope>
    <source>
        <strain evidence="10">ATCC 700646 / DSM 10631 / Aspo-2</strain>
    </source>
</reference>
<feature type="transmembrane region" description="Helical" evidence="8">
    <location>
        <begin position="186"/>
        <end position="203"/>
    </location>
</feature>
<dbReference type="RefSeq" id="WP_013513244.1">
    <property type="nucleotide sequence ID" value="NC_014844.1"/>
</dbReference>
<feature type="transmembrane region" description="Helical" evidence="8">
    <location>
        <begin position="209"/>
        <end position="225"/>
    </location>
</feature>
<dbReference type="InterPro" id="IPR011606">
    <property type="entry name" value="Brnchd-chn_aa_trnsp_permease"/>
</dbReference>
<gene>
    <name evidence="9" type="ordered locus">Daes_0280</name>
</gene>
<feature type="transmembrane region" description="Helical" evidence="8">
    <location>
        <begin position="162"/>
        <end position="179"/>
    </location>
</feature>
<protein>
    <submittedName>
        <fullName evidence="9">AzlC family protein</fullName>
    </submittedName>
</protein>
<dbReference type="STRING" id="643562.Daes_0280"/>
<evidence type="ECO:0000256" key="8">
    <source>
        <dbReference type="SAM" id="Phobius"/>
    </source>
</evidence>
<dbReference type="GO" id="GO:1903785">
    <property type="term" value="P:L-valine transmembrane transport"/>
    <property type="evidence" value="ECO:0007669"/>
    <property type="project" value="TreeGrafter"/>
</dbReference>